<evidence type="ECO:0000313" key="1">
    <source>
        <dbReference type="EMBL" id="KAK7329097.1"/>
    </source>
</evidence>
<gene>
    <name evidence="1" type="ORF">VNO77_23243</name>
</gene>
<reference evidence="1 2" key="1">
    <citation type="submission" date="2024-01" db="EMBL/GenBank/DDBJ databases">
        <title>The genomes of 5 underutilized Papilionoideae crops provide insights into root nodulation and disease resistanc.</title>
        <authorList>
            <person name="Jiang F."/>
        </authorList>
    </citation>
    <scope>NUCLEOTIDE SEQUENCE [LARGE SCALE GENOMIC DNA]</scope>
    <source>
        <strain evidence="1">LVBAO_FW01</strain>
        <tissue evidence="1">Leaves</tissue>
    </source>
</reference>
<proteinExistence type="predicted"/>
<keyword evidence="2" id="KW-1185">Reference proteome</keyword>
<evidence type="ECO:0000313" key="2">
    <source>
        <dbReference type="Proteomes" id="UP001367508"/>
    </source>
</evidence>
<comment type="caution">
    <text evidence="1">The sequence shown here is derived from an EMBL/GenBank/DDBJ whole genome shotgun (WGS) entry which is preliminary data.</text>
</comment>
<sequence>MHAEALLGFPGWGFWELKREFLESAPDLGNHLRGRRPFFGSLTILEAKKEEHTESLGGGSKKGSGEIQRRGRPLISIINDSHTRNLHEQKTSEMGQAVLEIKTFARDNKHSADKILLLRPSNENVVAHTSATWLCDEHGGNRKKPCKLLQESMVWIMYNKVEILTDSIEATFEPHVLTGQSKALEMRSYVVGGFLLIQEEKGLKKCSLSNVELPSHILKFRERTSPYIGGGGLKEVLLVQCETSFPSPQNLEGGHLLILDEEGLNKCSLSNVGLLSHLPKI</sequence>
<dbReference type="Proteomes" id="UP001367508">
    <property type="component" value="Unassembled WGS sequence"/>
</dbReference>
<name>A0AAN9L472_CANGL</name>
<dbReference type="EMBL" id="JAYMYQ010000005">
    <property type="protein sequence ID" value="KAK7329097.1"/>
    <property type="molecule type" value="Genomic_DNA"/>
</dbReference>
<dbReference type="AlphaFoldDB" id="A0AAN9L472"/>
<protein>
    <submittedName>
        <fullName evidence="1">Uncharacterized protein</fullName>
    </submittedName>
</protein>
<organism evidence="1 2">
    <name type="scientific">Canavalia gladiata</name>
    <name type="common">Sword bean</name>
    <name type="synonym">Dolichos gladiatus</name>
    <dbReference type="NCBI Taxonomy" id="3824"/>
    <lineage>
        <taxon>Eukaryota</taxon>
        <taxon>Viridiplantae</taxon>
        <taxon>Streptophyta</taxon>
        <taxon>Embryophyta</taxon>
        <taxon>Tracheophyta</taxon>
        <taxon>Spermatophyta</taxon>
        <taxon>Magnoliopsida</taxon>
        <taxon>eudicotyledons</taxon>
        <taxon>Gunneridae</taxon>
        <taxon>Pentapetalae</taxon>
        <taxon>rosids</taxon>
        <taxon>fabids</taxon>
        <taxon>Fabales</taxon>
        <taxon>Fabaceae</taxon>
        <taxon>Papilionoideae</taxon>
        <taxon>50 kb inversion clade</taxon>
        <taxon>NPAAA clade</taxon>
        <taxon>indigoferoid/millettioid clade</taxon>
        <taxon>Phaseoleae</taxon>
        <taxon>Canavalia</taxon>
    </lineage>
</organism>
<accession>A0AAN9L472</accession>